<reference evidence="5 6" key="1">
    <citation type="submission" date="2020-11" db="EMBL/GenBank/DDBJ databases">
        <title>Pseudonocardia abyssalis sp. nov. and Pseudonocardia oceani sp. nov., description and phylogenomic analysis of two novel actinomycetes isolated from the deep Southern Ocean.</title>
        <authorList>
            <person name="Parra J."/>
        </authorList>
    </citation>
    <scope>NUCLEOTIDE SEQUENCE [LARGE SCALE GENOMIC DNA]</scope>
    <source>
        <strain evidence="5 6">KRD-168</strain>
    </source>
</reference>
<proteinExistence type="predicted"/>
<evidence type="ECO:0000256" key="3">
    <source>
        <dbReference type="ARBA" id="ARBA00023002"/>
    </source>
</evidence>
<dbReference type="PANTHER" id="PTHR43884">
    <property type="entry name" value="ACYL-COA DEHYDROGENASE"/>
    <property type="match status" value="1"/>
</dbReference>
<evidence type="ECO:0000256" key="1">
    <source>
        <dbReference type="ARBA" id="ARBA00022630"/>
    </source>
</evidence>
<keyword evidence="6" id="KW-1185">Reference proteome</keyword>
<keyword evidence="1" id="KW-0285">Flavoprotein</keyword>
<dbReference type="InterPro" id="IPR009075">
    <property type="entry name" value="AcylCo_DH/oxidase_C"/>
</dbReference>
<dbReference type="Pfam" id="PF00441">
    <property type="entry name" value="Acyl-CoA_dh_1"/>
    <property type="match status" value="1"/>
</dbReference>
<evidence type="ECO:0000313" key="6">
    <source>
        <dbReference type="Proteomes" id="UP000694287"/>
    </source>
</evidence>
<dbReference type="Proteomes" id="UP000694287">
    <property type="component" value="Unassembled WGS sequence"/>
</dbReference>
<keyword evidence="3" id="KW-0560">Oxidoreductase</keyword>
<sequence length="353" mass="36104">MDAWRELVESEWLEHFSSADRADPAVRVAALHVAEAFGAAPVTGPVDVVAGYLLPLALTTAWTAGLDRLRDGSLVTALVPGIDASGPDAVPRRRAVRPAAAPDAHGIRVSGVLPRVACAAGAAAVVVAVQLDGRPALAIVELDRAGVIVGEPSGVDLRRPVADVTLDAVAVDAASIHAPPDLLEREDACAAGHSLFLDAEAVGGGTEVIARTVAYCTDRVQFGRPIGSFQAVRHRLADVTVQVEGARSLAYRAAWDLAAAERDAPADVVASRLWSSRAYLAAGEAAVQCHGGAGFTWEQGVHVFHRAALAGRGGADLAAARGALAAHLRALADPTPGAGRAAEPVGATGGAHR</sequence>
<protein>
    <recommendedName>
        <fullName evidence="4">Acyl-CoA dehydrogenase/oxidase C-terminal domain-containing protein</fullName>
    </recommendedName>
</protein>
<comment type="caution">
    <text evidence="5">The sequence shown here is derived from an EMBL/GenBank/DDBJ whole genome shotgun (WGS) entry which is preliminary data.</text>
</comment>
<evidence type="ECO:0000256" key="2">
    <source>
        <dbReference type="ARBA" id="ARBA00022827"/>
    </source>
</evidence>
<evidence type="ECO:0000313" key="5">
    <source>
        <dbReference type="EMBL" id="MBW0138375.1"/>
    </source>
</evidence>
<organism evidence="5 6">
    <name type="scientific">Pseudonocardia abyssalis</name>
    <dbReference type="NCBI Taxonomy" id="2792008"/>
    <lineage>
        <taxon>Bacteria</taxon>
        <taxon>Bacillati</taxon>
        <taxon>Actinomycetota</taxon>
        <taxon>Actinomycetes</taxon>
        <taxon>Pseudonocardiales</taxon>
        <taxon>Pseudonocardiaceae</taxon>
        <taxon>Pseudonocardia</taxon>
    </lineage>
</organism>
<name>A0ABS6V1N3_9PSEU</name>
<dbReference type="PANTHER" id="PTHR43884:SF20">
    <property type="entry name" value="ACYL-COA DEHYDROGENASE FADE28"/>
    <property type="match status" value="1"/>
</dbReference>
<dbReference type="EMBL" id="JADQDK010000001">
    <property type="protein sequence ID" value="MBW0138375.1"/>
    <property type="molecule type" value="Genomic_DNA"/>
</dbReference>
<evidence type="ECO:0000259" key="4">
    <source>
        <dbReference type="Pfam" id="PF00441"/>
    </source>
</evidence>
<keyword evidence="2" id="KW-0274">FAD</keyword>
<accession>A0ABS6V1N3</accession>
<gene>
    <name evidence="5" type="ORF">I4I81_29530</name>
</gene>
<feature type="domain" description="Acyl-CoA dehydrogenase/oxidase C-terminal" evidence="4">
    <location>
        <begin position="199"/>
        <end position="312"/>
    </location>
</feature>